<keyword evidence="1" id="KW-0732">Signal</keyword>
<dbReference type="AlphaFoldDB" id="A0A1I0TSS2"/>
<accession>A0A1I0TSS2</accession>
<dbReference type="Proteomes" id="UP000198836">
    <property type="component" value="Unassembled WGS sequence"/>
</dbReference>
<name>A0A1I0TSS2_9SPHI</name>
<evidence type="ECO:0000313" key="3">
    <source>
        <dbReference type="Proteomes" id="UP000198836"/>
    </source>
</evidence>
<proteinExistence type="predicted"/>
<feature type="chain" id="PRO_5011795554" description="DUF4142 domain-containing protein" evidence="1">
    <location>
        <begin position="20"/>
        <end position="170"/>
    </location>
</feature>
<keyword evidence="3" id="KW-1185">Reference proteome</keyword>
<protein>
    <recommendedName>
        <fullName evidence="4">DUF4142 domain-containing protein</fullName>
    </recommendedName>
</protein>
<gene>
    <name evidence="2" type="ORF">SAMN04488511_11432</name>
</gene>
<dbReference type="EMBL" id="FOJM01000014">
    <property type="protein sequence ID" value="SFA54871.1"/>
    <property type="molecule type" value="Genomic_DNA"/>
</dbReference>
<evidence type="ECO:0000313" key="2">
    <source>
        <dbReference type="EMBL" id="SFA54871.1"/>
    </source>
</evidence>
<sequence>MKLTLILLLSCIFTSSAFSQKLSKSQIKRMNKATHSLFKGQCNLENIAWMKVTEGYDKNAVLALAAEISAAAKADANQIAQIAEGKGDVKASAKFDETIKKISSKEVEVSKEFFELYQKMRAPICNIYTSVQSGFFDNSPELLLEAQKSFIEMNQEWLKYTLEEEKKSPH</sequence>
<reference evidence="3" key="1">
    <citation type="submission" date="2016-10" db="EMBL/GenBank/DDBJ databases">
        <authorList>
            <person name="Varghese N."/>
            <person name="Submissions S."/>
        </authorList>
    </citation>
    <scope>NUCLEOTIDE SEQUENCE [LARGE SCALE GENOMIC DNA]</scope>
    <source>
        <strain evidence="3">DSM 18130</strain>
    </source>
</reference>
<feature type="signal peptide" evidence="1">
    <location>
        <begin position="1"/>
        <end position="19"/>
    </location>
</feature>
<dbReference type="RefSeq" id="WP_139222300.1">
    <property type="nucleotide sequence ID" value="NZ_FOJM01000014.1"/>
</dbReference>
<organism evidence="2 3">
    <name type="scientific">Pedobacter suwonensis</name>
    <dbReference type="NCBI Taxonomy" id="332999"/>
    <lineage>
        <taxon>Bacteria</taxon>
        <taxon>Pseudomonadati</taxon>
        <taxon>Bacteroidota</taxon>
        <taxon>Sphingobacteriia</taxon>
        <taxon>Sphingobacteriales</taxon>
        <taxon>Sphingobacteriaceae</taxon>
        <taxon>Pedobacter</taxon>
    </lineage>
</organism>
<evidence type="ECO:0008006" key="4">
    <source>
        <dbReference type="Google" id="ProtNLM"/>
    </source>
</evidence>
<evidence type="ECO:0000256" key="1">
    <source>
        <dbReference type="SAM" id="SignalP"/>
    </source>
</evidence>